<accession>A0AAV0AI21</accession>
<keyword evidence="3" id="KW-0808">Transferase</keyword>
<dbReference type="EMBL" id="CALTRL010000343">
    <property type="protein sequence ID" value="CAH7667586.1"/>
    <property type="molecule type" value="Genomic_DNA"/>
</dbReference>
<dbReference type="InterPro" id="IPR020568">
    <property type="entry name" value="Ribosomal_Su5_D2-typ_SF"/>
</dbReference>
<sequence>SPQFIDAEWSYQAKLLETNGQGILLTQVGSQDRKNKFIEHLICESLRLSIALQSKKSKLKSFANKCISKDVAIRTHCLSINVLADNNFYSQPHSQIDDPVPFNQLNTTSDKVHKTGLGSSSAMVTSLCSAILIHLTPLLDGRLDSTRQTVHNLAQYVHSLAQGKLGSGFDVSAAVWGSHEYRCFSEKCLNGLLSIDGSHVCAYTELITCLL</sequence>
<dbReference type="GO" id="GO:0005777">
    <property type="term" value="C:peroxisome"/>
    <property type="evidence" value="ECO:0007669"/>
    <property type="project" value="TreeGrafter"/>
</dbReference>
<evidence type="ECO:0000259" key="7">
    <source>
        <dbReference type="Pfam" id="PF00288"/>
    </source>
</evidence>
<dbReference type="EC" id="2.7.4.2" evidence="2"/>
<dbReference type="GO" id="GO:0019287">
    <property type="term" value="P:isopentenyl diphosphate biosynthetic process, mevalonate pathway"/>
    <property type="evidence" value="ECO:0007669"/>
    <property type="project" value="TreeGrafter"/>
</dbReference>
<keyword evidence="4" id="KW-0547">Nucleotide-binding</keyword>
<evidence type="ECO:0000256" key="3">
    <source>
        <dbReference type="ARBA" id="ARBA00022679"/>
    </source>
</evidence>
<evidence type="ECO:0000256" key="4">
    <source>
        <dbReference type="ARBA" id="ARBA00022741"/>
    </source>
</evidence>
<feature type="domain" description="GHMP kinase N-terminal" evidence="7">
    <location>
        <begin position="105"/>
        <end position="177"/>
    </location>
</feature>
<evidence type="ECO:0000313" key="8">
    <source>
        <dbReference type="EMBL" id="CAH7667586.1"/>
    </source>
</evidence>
<protein>
    <recommendedName>
        <fullName evidence="2">phosphomevalonate kinase</fullName>
        <ecNumber evidence="2">2.7.4.2</ecNumber>
    </recommendedName>
</protein>
<dbReference type="InterPro" id="IPR035102">
    <property type="entry name" value="Phosphomevalonate_kinase"/>
</dbReference>
<dbReference type="GO" id="GO:0006696">
    <property type="term" value="P:ergosterol biosynthetic process"/>
    <property type="evidence" value="ECO:0007669"/>
    <property type="project" value="TreeGrafter"/>
</dbReference>
<dbReference type="GO" id="GO:0005524">
    <property type="term" value="F:ATP binding"/>
    <property type="evidence" value="ECO:0007669"/>
    <property type="project" value="UniProtKB-KW"/>
</dbReference>
<evidence type="ECO:0000256" key="5">
    <source>
        <dbReference type="ARBA" id="ARBA00022777"/>
    </source>
</evidence>
<evidence type="ECO:0000256" key="2">
    <source>
        <dbReference type="ARBA" id="ARBA00012958"/>
    </source>
</evidence>
<dbReference type="PANTHER" id="PTHR31814:SF2">
    <property type="entry name" value="PHOSPHOMEVALONATE KINASE"/>
    <property type="match status" value="1"/>
</dbReference>
<dbReference type="GO" id="GO:0004631">
    <property type="term" value="F:phosphomevalonate kinase activity"/>
    <property type="evidence" value="ECO:0007669"/>
    <property type="project" value="UniProtKB-EC"/>
</dbReference>
<reference evidence="8" key="1">
    <citation type="submission" date="2022-06" db="EMBL/GenBank/DDBJ databases">
        <authorList>
            <consortium name="SYNGENTA / RWTH Aachen University"/>
        </authorList>
    </citation>
    <scope>NUCLEOTIDE SEQUENCE</scope>
</reference>
<evidence type="ECO:0000313" key="9">
    <source>
        <dbReference type="Proteomes" id="UP001153365"/>
    </source>
</evidence>
<dbReference type="InterPro" id="IPR014721">
    <property type="entry name" value="Ribsml_uS5_D2-typ_fold_subgr"/>
</dbReference>
<dbReference type="Gene3D" id="3.30.230.10">
    <property type="match status" value="1"/>
</dbReference>
<gene>
    <name evidence="8" type="ORF">PPACK8108_LOCUS1993</name>
</gene>
<evidence type="ECO:0000256" key="6">
    <source>
        <dbReference type="ARBA" id="ARBA00022840"/>
    </source>
</evidence>
<name>A0AAV0AI21_PHAPC</name>
<dbReference type="InterPro" id="IPR006204">
    <property type="entry name" value="GHMP_kinase_N_dom"/>
</dbReference>
<comment type="caution">
    <text evidence="8">The sequence shown here is derived from an EMBL/GenBank/DDBJ whole genome shotgun (WGS) entry which is preliminary data.</text>
</comment>
<dbReference type="PANTHER" id="PTHR31814">
    <property type="match status" value="1"/>
</dbReference>
<keyword evidence="6" id="KW-0067">ATP-binding</keyword>
<feature type="non-terminal residue" evidence="8">
    <location>
        <position position="1"/>
    </location>
</feature>
<evidence type="ECO:0000256" key="1">
    <source>
        <dbReference type="ARBA" id="ARBA00005017"/>
    </source>
</evidence>
<dbReference type="Pfam" id="PF00288">
    <property type="entry name" value="GHMP_kinases_N"/>
    <property type="match status" value="1"/>
</dbReference>
<keyword evidence="9" id="KW-1185">Reference proteome</keyword>
<dbReference type="GO" id="GO:0010142">
    <property type="term" value="P:farnesyl diphosphate biosynthetic process, mevalonate pathway"/>
    <property type="evidence" value="ECO:0007669"/>
    <property type="project" value="TreeGrafter"/>
</dbReference>
<organism evidence="8 9">
    <name type="scientific">Phakopsora pachyrhizi</name>
    <name type="common">Asian soybean rust disease fungus</name>
    <dbReference type="NCBI Taxonomy" id="170000"/>
    <lineage>
        <taxon>Eukaryota</taxon>
        <taxon>Fungi</taxon>
        <taxon>Dikarya</taxon>
        <taxon>Basidiomycota</taxon>
        <taxon>Pucciniomycotina</taxon>
        <taxon>Pucciniomycetes</taxon>
        <taxon>Pucciniales</taxon>
        <taxon>Phakopsoraceae</taxon>
        <taxon>Phakopsora</taxon>
    </lineage>
</organism>
<dbReference type="SUPFAM" id="SSF54211">
    <property type="entry name" value="Ribosomal protein S5 domain 2-like"/>
    <property type="match status" value="1"/>
</dbReference>
<comment type="pathway">
    <text evidence="1">Isoprenoid biosynthesis; isopentenyl diphosphate biosynthesis via mevalonate pathway; isopentenyl diphosphate from (R)-mevalonate: step 2/3.</text>
</comment>
<dbReference type="Proteomes" id="UP001153365">
    <property type="component" value="Unassembled WGS sequence"/>
</dbReference>
<dbReference type="AlphaFoldDB" id="A0AAV0AI21"/>
<proteinExistence type="predicted"/>
<keyword evidence="5" id="KW-0418">Kinase</keyword>